<protein>
    <recommendedName>
        <fullName evidence="3">HAT C-terminal dimerisation domain-containing protein</fullName>
    </recommendedName>
</protein>
<dbReference type="SUPFAM" id="SSF53098">
    <property type="entry name" value="Ribonuclease H-like"/>
    <property type="match status" value="1"/>
</dbReference>
<evidence type="ECO:0000313" key="1">
    <source>
        <dbReference type="EMBL" id="KAK6191180.1"/>
    </source>
</evidence>
<dbReference type="AlphaFoldDB" id="A0AAN8Q4A0"/>
<dbReference type="PANTHER" id="PTHR37162:SF1">
    <property type="entry name" value="BED-TYPE DOMAIN-CONTAINING PROTEIN"/>
    <property type="match status" value="1"/>
</dbReference>
<proteinExistence type="predicted"/>
<name>A0AAN8Q4A0_PATCE</name>
<comment type="caution">
    <text evidence="1">The sequence shown here is derived from an EMBL/GenBank/DDBJ whole genome shotgun (WGS) entry which is preliminary data.</text>
</comment>
<dbReference type="InterPro" id="IPR012337">
    <property type="entry name" value="RNaseH-like_sf"/>
</dbReference>
<evidence type="ECO:0000313" key="2">
    <source>
        <dbReference type="Proteomes" id="UP001347796"/>
    </source>
</evidence>
<reference evidence="1 2" key="1">
    <citation type="submission" date="2024-01" db="EMBL/GenBank/DDBJ databases">
        <title>The genome of the rayed Mediterranean limpet Patella caerulea (Linnaeus, 1758).</title>
        <authorList>
            <person name="Anh-Thu Weber A."/>
            <person name="Halstead-Nussloch G."/>
        </authorList>
    </citation>
    <scope>NUCLEOTIDE SEQUENCE [LARGE SCALE GENOMIC DNA]</scope>
    <source>
        <strain evidence="1">AATW-2023a</strain>
        <tissue evidence="1">Whole specimen</tissue>
    </source>
</reference>
<evidence type="ECO:0008006" key="3">
    <source>
        <dbReference type="Google" id="ProtNLM"/>
    </source>
</evidence>
<sequence>MTHGLGKTFTDETIQHLQNGPFSLNVDESTNNADNRILSILVSYLSTRQERIVVEHLKSIELFKVDTASVLSAVEKLFTDNNIPWVNLVSVLMDSCAVMRGSKNGLEIRIRKEKAPQLLDIDGDSCHHVHNACKQFCGPFDGWVETLATDLHNDIKWSADLKMNLREICEMLSVPYTTPLRFLSHRWLSCYDVTASNIVMMEAFKVMYYGFMTSEDKAIYKEPIFDIVKERGVSADGKARLKELWETMEKKNMTQDGKNRKQRIAEKVIIMSQKTSLISSFYMAVLRLLKDYVLLFQKTSTLIHILHDKQEELLRNFLGLFIKPEALLNLTAIQLKNMSLDKDEGNFLHKKDMFVGLVAEEMMKKEVSSTTIKSFFEKASDAYVQCAQHLQKRLPLDNEFLRSVSAIDPSAKGHHLSARYLKCLRNTCRKFLSEEETAQISLEVHRYQVDSNLPDPSLMPIDKWWCAVRATGKYPALSKMVLTVLTCFHGPMVEGSFNLMGDIIDIKSTRMDTTTFNAIQSIKYGLKARNTTALQHFKKKDVLHTPVDRNLCVNMRSAAKMQKEEWTKAAALKTQRLQKVKTINSSSGATSSAKARDIVKERELVARQTHKTEVKRKAVQKLTELAAKRKKVSN</sequence>
<accession>A0AAN8Q4A0</accession>
<gene>
    <name evidence="1" type="ORF">SNE40_002918</name>
</gene>
<dbReference type="Proteomes" id="UP001347796">
    <property type="component" value="Unassembled WGS sequence"/>
</dbReference>
<organism evidence="1 2">
    <name type="scientific">Patella caerulea</name>
    <name type="common">Rayed Mediterranean limpet</name>
    <dbReference type="NCBI Taxonomy" id="87958"/>
    <lineage>
        <taxon>Eukaryota</taxon>
        <taxon>Metazoa</taxon>
        <taxon>Spiralia</taxon>
        <taxon>Lophotrochozoa</taxon>
        <taxon>Mollusca</taxon>
        <taxon>Gastropoda</taxon>
        <taxon>Patellogastropoda</taxon>
        <taxon>Patelloidea</taxon>
        <taxon>Patellidae</taxon>
        <taxon>Patella</taxon>
    </lineage>
</organism>
<dbReference type="PANTHER" id="PTHR37162">
    <property type="entry name" value="HAT FAMILY DIMERISATION DOMAINCONTAINING PROTEIN-RELATED"/>
    <property type="match status" value="1"/>
</dbReference>
<dbReference type="EMBL" id="JAZGQO010000002">
    <property type="protein sequence ID" value="KAK6191180.1"/>
    <property type="molecule type" value="Genomic_DNA"/>
</dbReference>
<keyword evidence="2" id="KW-1185">Reference proteome</keyword>